<proteinExistence type="predicted"/>
<evidence type="ECO:0000313" key="2">
    <source>
        <dbReference type="EMBL" id="SFW89611.1"/>
    </source>
</evidence>
<evidence type="ECO:0000313" key="4">
    <source>
        <dbReference type="Proteomes" id="UP000183788"/>
    </source>
</evidence>
<evidence type="ECO:0000313" key="5">
    <source>
        <dbReference type="Proteomes" id="UP001326715"/>
    </source>
</evidence>
<dbReference type="STRING" id="1004.SAMN05661012_06457"/>
<dbReference type="AlphaFoldDB" id="A0A1K1SZ85"/>
<keyword evidence="5" id="KW-1185">Reference proteome</keyword>
<dbReference type="Proteomes" id="UP001326715">
    <property type="component" value="Chromosome"/>
</dbReference>
<evidence type="ECO:0000259" key="1">
    <source>
        <dbReference type="Pfam" id="PF03167"/>
    </source>
</evidence>
<dbReference type="EMBL" id="FPIZ01000042">
    <property type="protein sequence ID" value="SFW89611.1"/>
    <property type="molecule type" value="Genomic_DNA"/>
</dbReference>
<reference evidence="2 4" key="1">
    <citation type="submission" date="2016-11" db="EMBL/GenBank/DDBJ databases">
        <authorList>
            <person name="Jaros S."/>
            <person name="Januszkiewicz K."/>
            <person name="Wedrychowicz H."/>
        </authorList>
    </citation>
    <scope>NUCLEOTIDE SEQUENCE [LARGE SCALE GENOMIC DNA]</scope>
    <source>
        <strain evidence="2 4">DSM 784</strain>
    </source>
</reference>
<dbReference type="CDD" id="cd19375">
    <property type="entry name" value="UDG-F3-like_SMUG2"/>
    <property type="match status" value="1"/>
</dbReference>
<accession>A0A1K1SZ85</accession>
<protein>
    <submittedName>
        <fullName evidence="3">SMUG2 DNA glycosylase family protein</fullName>
    </submittedName>
</protein>
<dbReference type="RefSeq" id="WP_072366344.1">
    <property type="nucleotide sequence ID" value="NZ_CP139972.1"/>
</dbReference>
<name>A0A1K1SZ85_9BACT</name>
<dbReference type="InterPro" id="IPR032579">
    <property type="entry name" value="Phe_SMUG2-like"/>
</dbReference>
<gene>
    <name evidence="2" type="ORF">SAMN05661012_06457</name>
    <name evidence="3" type="ORF">SR876_04400</name>
</gene>
<dbReference type="InterPro" id="IPR005122">
    <property type="entry name" value="Uracil-DNA_glycosylase-like"/>
</dbReference>
<organism evidence="2 4">
    <name type="scientific">Chitinophaga sancti</name>
    <dbReference type="NCBI Taxonomy" id="1004"/>
    <lineage>
        <taxon>Bacteria</taxon>
        <taxon>Pseudomonadati</taxon>
        <taxon>Bacteroidota</taxon>
        <taxon>Chitinophagia</taxon>
        <taxon>Chitinophagales</taxon>
        <taxon>Chitinophagaceae</taxon>
        <taxon>Chitinophaga</taxon>
    </lineage>
</organism>
<dbReference type="SUPFAM" id="SSF52141">
    <property type="entry name" value="Uracil-DNA glycosylase-like"/>
    <property type="match status" value="1"/>
</dbReference>
<reference evidence="3 5" key="2">
    <citation type="submission" date="2023-11" db="EMBL/GenBank/DDBJ databases">
        <title>MicrobeMod: A computational toolkit for identifying prokaryotic methylation and restriction-modification with nanopore sequencing.</title>
        <authorList>
            <person name="Crits-Christoph A."/>
            <person name="Kang S.C."/>
            <person name="Lee H."/>
            <person name="Ostrov N."/>
        </authorList>
    </citation>
    <scope>NUCLEOTIDE SEQUENCE [LARGE SCALE GENOMIC DNA]</scope>
    <source>
        <strain evidence="3 5">ATCC 23090</strain>
    </source>
</reference>
<dbReference type="InterPro" id="IPR036895">
    <property type="entry name" value="Uracil-DNA_glycosylase-like_sf"/>
</dbReference>
<dbReference type="Pfam" id="PF03167">
    <property type="entry name" value="UDG"/>
    <property type="match status" value="1"/>
</dbReference>
<dbReference type="Gene3D" id="3.40.470.10">
    <property type="entry name" value="Uracil-DNA glycosylase-like domain"/>
    <property type="match status" value="1"/>
</dbReference>
<dbReference type="EMBL" id="CP140154">
    <property type="protein sequence ID" value="WQG90726.1"/>
    <property type="molecule type" value="Genomic_DNA"/>
</dbReference>
<dbReference type="Proteomes" id="UP000183788">
    <property type="component" value="Unassembled WGS sequence"/>
</dbReference>
<dbReference type="OrthoDB" id="7107805at2"/>
<feature type="domain" description="Uracil-DNA glycosylase-like" evidence="1">
    <location>
        <begin position="50"/>
        <end position="228"/>
    </location>
</feature>
<sequence length="233" mass="26927">MKMTFADHVIDFNSNLQYTGKLPKGIRIMNPFREQPQVMGIMKQFYRRFYGDHHQRQIIMGINPGRLGSGSTGIPFTDTKRLQSVCGISISGIQTHEPSSVFIYDVIAAYGGPEKFYHDFYFASVSPLGFTAVKEDGTEINYNYYDSAALTKAVYPFMVENIKKQLAFGVDRNVCYCLGTGKNYQFLVKLNEKEGFFKTIVPLEHPRFVMQYRSKRKQEFIDKYLDSFKEYSH</sequence>
<evidence type="ECO:0000313" key="3">
    <source>
        <dbReference type="EMBL" id="WQG90726.1"/>
    </source>
</evidence>